<accession>A0A1E7N132</accession>
<accession>A0A8H9LKT1</accession>
<evidence type="ECO:0000313" key="4">
    <source>
        <dbReference type="Proteomes" id="UP000037395"/>
    </source>
</evidence>
<dbReference type="Proteomes" id="UP000610124">
    <property type="component" value="Unassembled WGS sequence"/>
</dbReference>
<reference evidence="4" key="3">
    <citation type="submission" date="2016-08" db="EMBL/GenBank/DDBJ databases">
        <title>Sequencing, assembly and comparative genomics of S. aureofaciens ATCC 10762.</title>
        <authorList>
            <person name="Gradnigo J.S."/>
            <person name="Johnson N."/>
            <person name="Somerville G.A."/>
        </authorList>
    </citation>
    <scope>NUCLEOTIDE SEQUENCE [LARGE SCALE GENOMIC DNA]</scope>
    <source>
        <strain evidence="4">ATCC 10762 / DSM 40127 / CCM 3239 / JCM 4008 / LMG 5968 / NBRC 12843 / NCIMB 8234 / A-377</strain>
    </source>
</reference>
<dbReference type="PROSITE" id="PS51257">
    <property type="entry name" value="PROKAR_LIPOPROTEIN"/>
    <property type="match status" value="1"/>
</dbReference>
<proteinExistence type="predicted"/>
<dbReference type="RefSeq" id="WP_030557812.1">
    <property type="nucleotide sequence ID" value="NZ_BMUB01000003.1"/>
</dbReference>
<feature type="signal peptide" evidence="1">
    <location>
        <begin position="1"/>
        <end position="23"/>
    </location>
</feature>
<dbReference type="EMBL" id="BMUB01000003">
    <property type="protein sequence ID" value="GGU68000.1"/>
    <property type="molecule type" value="Genomic_DNA"/>
</dbReference>
<feature type="chain" id="PRO_5038216622" description="Lipoprotein" evidence="1">
    <location>
        <begin position="24"/>
        <end position="265"/>
    </location>
</feature>
<organism evidence="3 4">
    <name type="scientific">Kitasatospora aureofaciens</name>
    <name type="common">Streptomyces aureofaciens</name>
    <dbReference type="NCBI Taxonomy" id="1894"/>
    <lineage>
        <taxon>Bacteria</taxon>
        <taxon>Bacillati</taxon>
        <taxon>Actinomycetota</taxon>
        <taxon>Actinomycetes</taxon>
        <taxon>Kitasatosporales</taxon>
        <taxon>Streptomycetaceae</taxon>
        <taxon>Kitasatospora</taxon>
    </lineage>
</organism>
<comment type="caution">
    <text evidence="3">The sequence shown here is derived from an EMBL/GenBank/DDBJ whole genome shotgun (WGS) entry which is preliminary data.</text>
</comment>
<protein>
    <recommendedName>
        <fullName evidence="5">Lipoprotein</fullName>
    </recommendedName>
</protein>
<keyword evidence="1" id="KW-0732">Signal</keyword>
<reference evidence="3 4" key="2">
    <citation type="submission" date="2014-07" db="EMBL/GenBank/DDBJ databases">
        <authorList>
            <person name="Zhang J.E."/>
            <person name="Yang H."/>
            <person name="Guo J."/>
            <person name="Deng Z."/>
            <person name="Luo H."/>
            <person name="Luo M."/>
            <person name="Zhao B."/>
        </authorList>
    </citation>
    <scope>NUCLEOTIDE SEQUENCE [LARGE SCALE GENOMIC DNA]</scope>
    <source>
        <strain evidence="3">ATCC 10762</strain>
        <strain evidence="4">ATCC 10762 / DSM 40127 / CCM 3239 / JCM 4008 / LMG 5968 / NBRC 12843 / NCIMB 8234 / A-377</strain>
    </source>
</reference>
<sequence length="265" mass="27978">MLSKRLASTAAICLLLGAGTAACGDNKASDKAAAPATGAAAAATPTAAQLDTDKLSAQEIEKKAKDALASATSLRISGKMTSDDGVMTIDMVMDSKGQCRGTMALPGMGSFEMISDGTAYFMKPDTQFWKTFGGSNPAVLAKLENRYLTGFQNDPKMKDMTDFCKLADASNQMLDEGSSTPSKGSAGTVNGIKTFSLKEKDDQGEESTLHIATEGKFYPVRLEKTTGKDQGQINFTDFDKPVTVQAPPASSVIDYTKFQETVKSA</sequence>
<evidence type="ECO:0008006" key="5">
    <source>
        <dbReference type="Google" id="ProtNLM"/>
    </source>
</evidence>
<dbReference type="KEGG" id="kau:B6264_10090"/>
<evidence type="ECO:0000313" key="2">
    <source>
        <dbReference type="EMBL" id="GGU68000.1"/>
    </source>
</evidence>
<gene>
    <name evidence="2" type="ORF">GCM10010502_19180</name>
    <name evidence="3" type="ORF">HS99_0035910</name>
</gene>
<dbReference type="OrthoDB" id="4350224at2"/>
<evidence type="ECO:0000313" key="3">
    <source>
        <dbReference type="EMBL" id="OEV34399.1"/>
    </source>
</evidence>
<keyword evidence="4" id="KW-1185">Reference proteome</keyword>
<evidence type="ECO:0000256" key="1">
    <source>
        <dbReference type="SAM" id="SignalP"/>
    </source>
</evidence>
<dbReference type="Gene3D" id="2.50.20.20">
    <property type="match status" value="1"/>
</dbReference>
<dbReference type="Proteomes" id="UP000037395">
    <property type="component" value="Unassembled WGS sequence"/>
</dbReference>
<reference evidence="2" key="1">
    <citation type="journal article" date="2014" name="Int. J. Syst. Evol. Microbiol.">
        <title>Complete genome sequence of Corynebacterium casei LMG S-19264T (=DSM 44701T), isolated from a smear-ripened cheese.</title>
        <authorList>
            <consortium name="US DOE Joint Genome Institute (JGI-PGF)"/>
            <person name="Walter F."/>
            <person name="Albersmeier A."/>
            <person name="Kalinowski J."/>
            <person name="Ruckert C."/>
        </authorList>
    </citation>
    <scope>NUCLEOTIDE SEQUENCE</scope>
    <source>
        <strain evidence="2">JCM 4434</strain>
    </source>
</reference>
<reference evidence="3" key="4">
    <citation type="submission" date="2016-08" db="EMBL/GenBank/DDBJ databases">
        <title>Sequencing, Assembly and Comparative Genomics of S. aureofaciens ATCC 10762.</title>
        <authorList>
            <person name="Gradnigo J.S."/>
            <person name="Johnson N."/>
            <person name="Somerville G.A."/>
        </authorList>
    </citation>
    <scope>NUCLEOTIDE SEQUENCE [LARGE SCALE GENOMIC DNA]</scope>
    <source>
        <strain evidence="3">ATCC 10762</strain>
    </source>
</reference>
<dbReference type="EMBL" id="JPRF03000047">
    <property type="protein sequence ID" value="OEV34399.1"/>
    <property type="molecule type" value="Genomic_DNA"/>
</dbReference>
<name>A0A1E7N132_KITAU</name>
<reference evidence="2" key="5">
    <citation type="submission" date="2020-09" db="EMBL/GenBank/DDBJ databases">
        <authorList>
            <person name="Sun Q."/>
            <person name="Ohkuma M."/>
        </authorList>
    </citation>
    <scope>NUCLEOTIDE SEQUENCE</scope>
    <source>
        <strain evidence="2">JCM 4434</strain>
    </source>
</reference>
<dbReference type="GeneID" id="97485072"/>
<dbReference type="AlphaFoldDB" id="A0A1E7N132"/>